<evidence type="ECO:0000313" key="3">
    <source>
        <dbReference type="EMBL" id="GFR69247.1"/>
    </source>
</evidence>
<reference evidence="3 4" key="1">
    <citation type="journal article" date="2021" name="Elife">
        <title>Chloroplast acquisition without the gene transfer in kleptoplastic sea slugs, Plakobranchus ocellatus.</title>
        <authorList>
            <person name="Maeda T."/>
            <person name="Takahashi S."/>
            <person name="Yoshida T."/>
            <person name="Shimamura S."/>
            <person name="Takaki Y."/>
            <person name="Nagai Y."/>
            <person name="Toyoda A."/>
            <person name="Suzuki Y."/>
            <person name="Arimoto A."/>
            <person name="Ishii H."/>
            <person name="Satoh N."/>
            <person name="Nishiyama T."/>
            <person name="Hasebe M."/>
            <person name="Maruyama T."/>
            <person name="Minagawa J."/>
            <person name="Obokata J."/>
            <person name="Shigenobu S."/>
        </authorList>
    </citation>
    <scope>NUCLEOTIDE SEQUENCE [LARGE SCALE GENOMIC DNA]</scope>
</reference>
<dbReference type="PROSITE" id="PS00018">
    <property type="entry name" value="EF_HAND_1"/>
    <property type="match status" value="1"/>
</dbReference>
<protein>
    <recommendedName>
        <fullName evidence="2">EF-hand domain-containing protein</fullName>
    </recommendedName>
</protein>
<dbReference type="InterPro" id="IPR018247">
    <property type="entry name" value="EF_Hand_1_Ca_BS"/>
</dbReference>
<accession>A0AAV4F790</accession>
<dbReference type="AlphaFoldDB" id="A0AAV4F790"/>
<feature type="domain" description="EF-hand" evidence="2">
    <location>
        <begin position="57"/>
        <end position="92"/>
    </location>
</feature>
<keyword evidence="4" id="KW-1185">Reference proteome</keyword>
<dbReference type="SUPFAM" id="SSF47473">
    <property type="entry name" value="EF-hand"/>
    <property type="match status" value="1"/>
</dbReference>
<dbReference type="GO" id="GO:0005509">
    <property type="term" value="F:calcium ion binding"/>
    <property type="evidence" value="ECO:0007669"/>
    <property type="project" value="InterPro"/>
</dbReference>
<keyword evidence="1" id="KW-0106">Calcium</keyword>
<sequence>MSEIHARFDCCDSRRGEWKEFHFQLKNIDSENMGDEVELRECEVQYDEFLKVLNFKENESALKALFWKVDGDGSGELSAQEVREEIARQEKNPQNLGMLRVLRDIEKQLGEDKINFSQFSELCLKRK</sequence>
<name>A0AAV4F790_9GAST</name>
<dbReference type="Gene3D" id="1.10.238.10">
    <property type="entry name" value="EF-hand"/>
    <property type="match status" value="1"/>
</dbReference>
<dbReference type="PROSITE" id="PS50222">
    <property type="entry name" value="EF_HAND_2"/>
    <property type="match status" value="1"/>
</dbReference>
<evidence type="ECO:0000313" key="4">
    <source>
        <dbReference type="Proteomes" id="UP000762676"/>
    </source>
</evidence>
<dbReference type="EMBL" id="BMAT01011262">
    <property type="protein sequence ID" value="GFR69247.1"/>
    <property type="molecule type" value="Genomic_DNA"/>
</dbReference>
<dbReference type="Proteomes" id="UP000762676">
    <property type="component" value="Unassembled WGS sequence"/>
</dbReference>
<dbReference type="InterPro" id="IPR002048">
    <property type="entry name" value="EF_hand_dom"/>
</dbReference>
<organism evidence="3 4">
    <name type="scientific">Elysia marginata</name>
    <dbReference type="NCBI Taxonomy" id="1093978"/>
    <lineage>
        <taxon>Eukaryota</taxon>
        <taxon>Metazoa</taxon>
        <taxon>Spiralia</taxon>
        <taxon>Lophotrochozoa</taxon>
        <taxon>Mollusca</taxon>
        <taxon>Gastropoda</taxon>
        <taxon>Heterobranchia</taxon>
        <taxon>Euthyneura</taxon>
        <taxon>Panpulmonata</taxon>
        <taxon>Sacoglossa</taxon>
        <taxon>Placobranchoidea</taxon>
        <taxon>Plakobranchidae</taxon>
        <taxon>Elysia</taxon>
    </lineage>
</organism>
<evidence type="ECO:0000259" key="2">
    <source>
        <dbReference type="PROSITE" id="PS50222"/>
    </source>
</evidence>
<proteinExistence type="predicted"/>
<evidence type="ECO:0000256" key="1">
    <source>
        <dbReference type="ARBA" id="ARBA00022837"/>
    </source>
</evidence>
<dbReference type="InterPro" id="IPR011992">
    <property type="entry name" value="EF-hand-dom_pair"/>
</dbReference>
<gene>
    <name evidence="3" type="ORF">ElyMa_005625700</name>
</gene>
<comment type="caution">
    <text evidence="3">The sequence shown here is derived from an EMBL/GenBank/DDBJ whole genome shotgun (WGS) entry which is preliminary data.</text>
</comment>